<gene>
    <name evidence="4" type="primary">At2g23540_1</name>
    <name evidence="4" type="ORF">g.102840</name>
</gene>
<dbReference type="EMBL" id="GDJX01007804">
    <property type="protein sequence ID" value="JAT60132.1"/>
    <property type="molecule type" value="Transcribed_RNA"/>
</dbReference>
<dbReference type="GO" id="GO:0016788">
    <property type="term" value="F:hydrolase activity, acting on ester bonds"/>
    <property type="evidence" value="ECO:0007669"/>
    <property type="project" value="InterPro"/>
</dbReference>
<dbReference type="PANTHER" id="PTHR45648">
    <property type="entry name" value="GDSL LIPASE/ACYLHYDROLASE FAMILY PROTEIN (AFU_ORTHOLOGUE AFUA_4G14700)"/>
    <property type="match status" value="1"/>
</dbReference>
<feature type="non-terminal residue" evidence="4">
    <location>
        <position position="1"/>
    </location>
</feature>
<evidence type="ECO:0000256" key="2">
    <source>
        <dbReference type="ARBA" id="ARBA00022801"/>
    </source>
</evidence>
<reference evidence="4" key="1">
    <citation type="submission" date="2015-07" db="EMBL/GenBank/DDBJ databases">
        <title>Transcriptome Assembly of Anthurium amnicola.</title>
        <authorList>
            <person name="Suzuki J."/>
        </authorList>
    </citation>
    <scope>NUCLEOTIDE SEQUENCE</scope>
</reference>
<evidence type="ECO:0000256" key="3">
    <source>
        <dbReference type="ARBA" id="ARBA00022963"/>
    </source>
</evidence>
<dbReference type="InterPro" id="IPR035669">
    <property type="entry name" value="SGNH_plant_lipase-like"/>
</dbReference>
<keyword evidence="3" id="KW-0443">Lipid metabolism</keyword>
<dbReference type="PANTHER" id="PTHR45648:SF180">
    <property type="entry name" value="OS04G0561800 PROTEIN"/>
    <property type="match status" value="1"/>
</dbReference>
<dbReference type="CDD" id="cd01837">
    <property type="entry name" value="SGNH_plant_lipase_like"/>
    <property type="match status" value="1"/>
</dbReference>
<name>A0A1D1YZT7_9ARAE</name>
<evidence type="ECO:0000256" key="1">
    <source>
        <dbReference type="ARBA" id="ARBA00008668"/>
    </source>
</evidence>
<sequence length="345" mass="37412">VFGDSLSDVGNNNDMPDAFRANYAHYGVDYPGGVATGRFTNGKNSIDFLANYTGFNQSPPAFASVHSPEDILQGVNFASGGSGILVDCMNGTAKMCIPMKEQLGNFKSIALTMRLVYGSNAARDIISKSIFMFTFGGNDLAILSSDPSLDPLKLVANMTSTLRDYIKDLYNLGVRKFLIFNMPALGQLPQVIVLENKTLTDLLNGIAQVFNTAEYMMMEKLSSTLPGMKYSIGNSYAILMDVVSRPNAFEMKNITSPCCGDVRFAIGLPPVAVTECTPTASLCPNRREYVFWDFMHPTQTVNVYASSLIYSGNRTYASPINLKQLVEDDSSRGGVDGSLGGVEAM</sequence>
<organism evidence="4">
    <name type="scientific">Anthurium amnicola</name>
    <dbReference type="NCBI Taxonomy" id="1678845"/>
    <lineage>
        <taxon>Eukaryota</taxon>
        <taxon>Viridiplantae</taxon>
        <taxon>Streptophyta</taxon>
        <taxon>Embryophyta</taxon>
        <taxon>Tracheophyta</taxon>
        <taxon>Spermatophyta</taxon>
        <taxon>Magnoliopsida</taxon>
        <taxon>Liliopsida</taxon>
        <taxon>Araceae</taxon>
        <taxon>Pothoideae</taxon>
        <taxon>Potheae</taxon>
        <taxon>Anthurium</taxon>
    </lineage>
</organism>
<accession>A0A1D1YZT7</accession>
<keyword evidence="3" id="KW-0442">Lipid degradation</keyword>
<dbReference type="InterPro" id="IPR036514">
    <property type="entry name" value="SGNH_hydro_sf"/>
</dbReference>
<dbReference type="AlphaFoldDB" id="A0A1D1YZT7"/>
<proteinExistence type="inferred from homology"/>
<dbReference type="InterPro" id="IPR051058">
    <property type="entry name" value="GDSL_Est/Lipase"/>
</dbReference>
<protein>
    <submittedName>
        <fullName evidence="4">GDSL esterase/lipase At2g23540</fullName>
    </submittedName>
</protein>
<evidence type="ECO:0000313" key="4">
    <source>
        <dbReference type="EMBL" id="JAT60132.1"/>
    </source>
</evidence>
<dbReference type="InterPro" id="IPR001087">
    <property type="entry name" value="GDSL"/>
</dbReference>
<dbReference type="GO" id="GO:0016042">
    <property type="term" value="P:lipid catabolic process"/>
    <property type="evidence" value="ECO:0007669"/>
    <property type="project" value="UniProtKB-KW"/>
</dbReference>
<comment type="similarity">
    <text evidence="1">Belongs to the 'GDSL' lipolytic enzyme family.</text>
</comment>
<dbReference type="Gene3D" id="3.40.50.1110">
    <property type="entry name" value="SGNH hydrolase"/>
    <property type="match status" value="1"/>
</dbReference>
<dbReference type="Pfam" id="PF00657">
    <property type="entry name" value="Lipase_GDSL"/>
    <property type="match status" value="1"/>
</dbReference>
<keyword evidence="2" id="KW-0378">Hydrolase</keyword>